<reference evidence="9 10" key="1">
    <citation type="submission" date="2023-03" db="EMBL/GenBank/DDBJ databases">
        <title>YIM 152171 draft genome.</title>
        <authorList>
            <person name="Yang Z."/>
        </authorList>
    </citation>
    <scope>NUCLEOTIDE SEQUENCE [LARGE SCALE GENOMIC DNA]</scope>
    <source>
        <strain evidence="9 10">YIM 152171</strain>
    </source>
</reference>
<feature type="transmembrane region" description="Helical" evidence="7">
    <location>
        <begin position="157"/>
        <end position="181"/>
    </location>
</feature>
<keyword evidence="3" id="KW-1003">Cell membrane</keyword>
<feature type="transmembrane region" description="Helical" evidence="7">
    <location>
        <begin position="326"/>
        <end position="346"/>
    </location>
</feature>
<keyword evidence="6 7" id="KW-0472">Membrane</keyword>
<evidence type="ECO:0000313" key="10">
    <source>
        <dbReference type="Proteomes" id="UP001301140"/>
    </source>
</evidence>
<dbReference type="EMBL" id="JARGEQ010000082">
    <property type="protein sequence ID" value="MDF1586314.1"/>
    <property type="molecule type" value="Genomic_DNA"/>
</dbReference>
<dbReference type="AlphaFoldDB" id="A0AAP3V0R5"/>
<keyword evidence="2" id="KW-0813">Transport</keyword>
<name>A0AAP3V0R5_9PROT</name>
<dbReference type="Gene3D" id="1.20.1720.10">
    <property type="entry name" value="Multidrug resistance protein D"/>
    <property type="match status" value="1"/>
</dbReference>
<dbReference type="GO" id="GO:0022857">
    <property type="term" value="F:transmembrane transporter activity"/>
    <property type="evidence" value="ECO:0007669"/>
    <property type="project" value="InterPro"/>
</dbReference>
<dbReference type="PROSITE" id="PS50850">
    <property type="entry name" value="MFS"/>
    <property type="match status" value="1"/>
</dbReference>
<dbReference type="InterPro" id="IPR011701">
    <property type="entry name" value="MFS"/>
</dbReference>
<keyword evidence="10" id="KW-1185">Reference proteome</keyword>
<dbReference type="GO" id="GO:0005886">
    <property type="term" value="C:plasma membrane"/>
    <property type="evidence" value="ECO:0007669"/>
    <property type="project" value="UniProtKB-SubCell"/>
</dbReference>
<evidence type="ECO:0000313" key="9">
    <source>
        <dbReference type="EMBL" id="MDF1586314.1"/>
    </source>
</evidence>
<dbReference type="Gene3D" id="1.20.1250.20">
    <property type="entry name" value="MFS general substrate transporter like domains"/>
    <property type="match status" value="1"/>
</dbReference>
<feature type="transmembrane region" description="Helical" evidence="7">
    <location>
        <begin position="298"/>
        <end position="319"/>
    </location>
</feature>
<proteinExistence type="predicted"/>
<feature type="transmembrane region" description="Helical" evidence="7">
    <location>
        <begin position="220"/>
        <end position="240"/>
    </location>
</feature>
<sequence>MRNPWLVLVVVATALFLIVVDATVLFTALPVLTRELGASASARLWIVNIYPLVVAGLLPGLGTLGDRLGHRRLFMAGLLVFGAASLASAFAPSPAILIAARALLGVGGAMMMPATLAIIRQTFEDPGQRAVAIGIWASIASGGAAIGPVLGGALLEHFWWGSVFLINVPVVALVLPLALILVPRPASLSARPWDLVASLQVMLGLFGLVCAIKELAKRDLFLPGLLLPAAGGLFFLALFVRRQNRAAHRLIDFSLFRNRPFAAAVGAALLASMVLMGFELVLGQHLQLVLGLSPLEAGLAIAPTPIGAFLAGPLAGLLLHRAGARPVTSACLLLAGLGLGGLLLGPPGAGEAVSRLQLAWLALFGVGIGGAMTAASSAIMTESPPGRAGMAASTEEVAFELGSTFGIAVFGSLMTAVYTARLVLPVKLADSVPDTVRLSLDEALGAAAALPAPMAELLAGAGRGAFEAAFDATTATAALLLLAGTVFYRLATRERRPGRALRAEGAGSAARRS</sequence>
<feature type="transmembrane region" description="Helical" evidence="7">
    <location>
        <begin position="131"/>
        <end position="151"/>
    </location>
</feature>
<keyword evidence="4 7" id="KW-0812">Transmembrane</keyword>
<dbReference type="Pfam" id="PF07690">
    <property type="entry name" value="MFS_1"/>
    <property type="match status" value="1"/>
</dbReference>
<feature type="transmembrane region" description="Helical" evidence="7">
    <location>
        <begin position="98"/>
        <end position="119"/>
    </location>
</feature>
<dbReference type="RefSeq" id="WP_327788730.1">
    <property type="nucleotide sequence ID" value="NZ_JARGEQ010000082.1"/>
</dbReference>
<evidence type="ECO:0000256" key="3">
    <source>
        <dbReference type="ARBA" id="ARBA00022475"/>
    </source>
</evidence>
<dbReference type="InterPro" id="IPR036259">
    <property type="entry name" value="MFS_trans_sf"/>
</dbReference>
<keyword evidence="5 7" id="KW-1133">Transmembrane helix</keyword>
<dbReference type="Proteomes" id="UP001301140">
    <property type="component" value="Unassembled WGS sequence"/>
</dbReference>
<accession>A0AAP3V0R5</accession>
<evidence type="ECO:0000256" key="6">
    <source>
        <dbReference type="ARBA" id="ARBA00023136"/>
    </source>
</evidence>
<dbReference type="PANTHER" id="PTHR42718:SF47">
    <property type="entry name" value="METHYL VIOLOGEN RESISTANCE PROTEIN SMVA"/>
    <property type="match status" value="1"/>
</dbReference>
<evidence type="ECO:0000256" key="2">
    <source>
        <dbReference type="ARBA" id="ARBA00022448"/>
    </source>
</evidence>
<feature type="transmembrane region" description="Helical" evidence="7">
    <location>
        <begin position="358"/>
        <end position="380"/>
    </location>
</feature>
<feature type="domain" description="Major facilitator superfamily (MFS) profile" evidence="8">
    <location>
        <begin position="7"/>
        <end position="496"/>
    </location>
</feature>
<dbReference type="InterPro" id="IPR020846">
    <property type="entry name" value="MFS_dom"/>
</dbReference>
<feature type="transmembrane region" description="Helical" evidence="7">
    <location>
        <begin position="42"/>
        <end position="61"/>
    </location>
</feature>
<evidence type="ECO:0000256" key="1">
    <source>
        <dbReference type="ARBA" id="ARBA00004651"/>
    </source>
</evidence>
<feature type="transmembrane region" description="Helical" evidence="7">
    <location>
        <begin position="472"/>
        <end position="491"/>
    </location>
</feature>
<dbReference type="SUPFAM" id="SSF103473">
    <property type="entry name" value="MFS general substrate transporter"/>
    <property type="match status" value="1"/>
</dbReference>
<feature type="transmembrane region" description="Helical" evidence="7">
    <location>
        <begin position="401"/>
        <end position="424"/>
    </location>
</feature>
<comment type="subcellular location">
    <subcellularLocation>
        <location evidence="1">Cell membrane</location>
        <topology evidence="1">Multi-pass membrane protein</topology>
    </subcellularLocation>
</comment>
<evidence type="ECO:0000256" key="4">
    <source>
        <dbReference type="ARBA" id="ARBA00022692"/>
    </source>
</evidence>
<gene>
    <name evidence="9" type="ORF">PZ740_07935</name>
</gene>
<feature type="transmembrane region" description="Helical" evidence="7">
    <location>
        <begin position="261"/>
        <end position="278"/>
    </location>
</feature>
<evidence type="ECO:0000259" key="8">
    <source>
        <dbReference type="PROSITE" id="PS50850"/>
    </source>
</evidence>
<dbReference type="PANTHER" id="PTHR42718">
    <property type="entry name" value="MAJOR FACILITATOR SUPERFAMILY MULTIDRUG TRANSPORTER MFSC"/>
    <property type="match status" value="1"/>
</dbReference>
<dbReference type="CDD" id="cd17321">
    <property type="entry name" value="MFS_MMR_MDR_like"/>
    <property type="match status" value="1"/>
</dbReference>
<protein>
    <submittedName>
        <fullName evidence="9">MFS transporter</fullName>
    </submittedName>
</protein>
<evidence type="ECO:0000256" key="7">
    <source>
        <dbReference type="SAM" id="Phobius"/>
    </source>
</evidence>
<feature type="transmembrane region" description="Helical" evidence="7">
    <location>
        <begin position="193"/>
        <end position="214"/>
    </location>
</feature>
<evidence type="ECO:0000256" key="5">
    <source>
        <dbReference type="ARBA" id="ARBA00022989"/>
    </source>
</evidence>
<comment type="caution">
    <text evidence="9">The sequence shown here is derived from an EMBL/GenBank/DDBJ whole genome shotgun (WGS) entry which is preliminary data.</text>
</comment>
<feature type="transmembrane region" description="Helical" evidence="7">
    <location>
        <begin position="73"/>
        <end position="92"/>
    </location>
</feature>
<organism evidence="9 10">
    <name type="scientific">Marinimicrococcus flavescens</name>
    <dbReference type="NCBI Taxonomy" id="3031815"/>
    <lineage>
        <taxon>Bacteria</taxon>
        <taxon>Pseudomonadati</taxon>
        <taxon>Pseudomonadota</taxon>
        <taxon>Alphaproteobacteria</taxon>
        <taxon>Geminicoccales</taxon>
        <taxon>Geminicoccaceae</taxon>
        <taxon>Marinimicrococcus</taxon>
    </lineage>
</organism>